<sequence length="76" mass="8630">MVDTFARIKDDLIKSDIDMLTKQSKLFISFALCISVTILSDLILNIPNLFGDCHFPCEVRRTAILELIISIVMDIE</sequence>
<comment type="caution">
    <text evidence="2">The sequence shown here is derived from an EMBL/GenBank/DDBJ whole genome shotgun (WGS) entry which is preliminary data.</text>
</comment>
<evidence type="ECO:0000313" key="3">
    <source>
        <dbReference type="Proteomes" id="UP000050525"/>
    </source>
</evidence>
<keyword evidence="3" id="KW-1185">Reference proteome</keyword>
<evidence type="ECO:0000256" key="1">
    <source>
        <dbReference type="SAM" id="Phobius"/>
    </source>
</evidence>
<evidence type="ECO:0000313" key="2">
    <source>
        <dbReference type="EMBL" id="KYO22718.1"/>
    </source>
</evidence>
<dbReference type="Proteomes" id="UP000050525">
    <property type="component" value="Unassembled WGS sequence"/>
</dbReference>
<keyword evidence="1" id="KW-0472">Membrane</keyword>
<dbReference type="AlphaFoldDB" id="A0A151MDW8"/>
<name>A0A151MDW8_ALLMI</name>
<accession>A0A151MDW8</accession>
<keyword evidence="1" id="KW-1133">Transmembrane helix</keyword>
<dbReference type="EMBL" id="AKHW03006231">
    <property type="protein sequence ID" value="KYO22718.1"/>
    <property type="molecule type" value="Genomic_DNA"/>
</dbReference>
<organism evidence="2 3">
    <name type="scientific">Alligator mississippiensis</name>
    <name type="common">American alligator</name>
    <dbReference type="NCBI Taxonomy" id="8496"/>
    <lineage>
        <taxon>Eukaryota</taxon>
        <taxon>Metazoa</taxon>
        <taxon>Chordata</taxon>
        <taxon>Craniata</taxon>
        <taxon>Vertebrata</taxon>
        <taxon>Euteleostomi</taxon>
        <taxon>Archelosauria</taxon>
        <taxon>Archosauria</taxon>
        <taxon>Crocodylia</taxon>
        <taxon>Alligatoridae</taxon>
        <taxon>Alligatorinae</taxon>
        <taxon>Alligator</taxon>
    </lineage>
</organism>
<proteinExistence type="predicted"/>
<keyword evidence="1" id="KW-0812">Transmembrane</keyword>
<gene>
    <name evidence="2" type="ORF">Y1Q_0003221</name>
</gene>
<feature type="transmembrane region" description="Helical" evidence="1">
    <location>
        <begin position="26"/>
        <end position="46"/>
    </location>
</feature>
<protein>
    <submittedName>
        <fullName evidence="2">Uncharacterized protein</fullName>
    </submittedName>
</protein>
<reference evidence="2 3" key="1">
    <citation type="journal article" date="2012" name="Genome Biol.">
        <title>Sequencing three crocodilian genomes to illuminate the evolution of archosaurs and amniotes.</title>
        <authorList>
            <person name="St John J.A."/>
            <person name="Braun E.L."/>
            <person name="Isberg S.R."/>
            <person name="Miles L.G."/>
            <person name="Chong A.Y."/>
            <person name="Gongora J."/>
            <person name="Dalzell P."/>
            <person name="Moran C."/>
            <person name="Bed'hom B."/>
            <person name="Abzhanov A."/>
            <person name="Burgess S.C."/>
            <person name="Cooksey A.M."/>
            <person name="Castoe T.A."/>
            <person name="Crawford N.G."/>
            <person name="Densmore L.D."/>
            <person name="Drew J.C."/>
            <person name="Edwards S.V."/>
            <person name="Faircloth B.C."/>
            <person name="Fujita M.K."/>
            <person name="Greenwold M.J."/>
            <person name="Hoffmann F.G."/>
            <person name="Howard J.M."/>
            <person name="Iguchi T."/>
            <person name="Janes D.E."/>
            <person name="Khan S.Y."/>
            <person name="Kohno S."/>
            <person name="de Koning A.J."/>
            <person name="Lance S.L."/>
            <person name="McCarthy F.M."/>
            <person name="McCormack J.E."/>
            <person name="Merchant M.E."/>
            <person name="Peterson D.G."/>
            <person name="Pollock D.D."/>
            <person name="Pourmand N."/>
            <person name="Raney B.J."/>
            <person name="Roessler K.A."/>
            <person name="Sanford J.R."/>
            <person name="Sawyer R.H."/>
            <person name="Schmidt C.J."/>
            <person name="Triplett E.W."/>
            <person name="Tuberville T.D."/>
            <person name="Venegas-Anaya M."/>
            <person name="Howard J.T."/>
            <person name="Jarvis E.D."/>
            <person name="Guillette L.J.Jr."/>
            <person name="Glenn T.C."/>
            <person name="Green R.E."/>
            <person name="Ray D.A."/>
        </authorList>
    </citation>
    <scope>NUCLEOTIDE SEQUENCE [LARGE SCALE GENOMIC DNA]</scope>
    <source>
        <strain evidence="2">KSC_2009_1</strain>
    </source>
</reference>